<keyword evidence="3" id="KW-1185">Reference proteome</keyword>
<dbReference type="EMBL" id="JAKKPZ010000003">
    <property type="protein sequence ID" value="KAI1723723.1"/>
    <property type="molecule type" value="Genomic_DNA"/>
</dbReference>
<evidence type="ECO:0000313" key="3">
    <source>
        <dbReference type="Proteomes" id="UP001201812"/>
    </source>
</evidence>
<evidence type="ECO:0000313" key="2">
    <source>
        <dbReference type="EMBL" id="KAI1723723.1"/>
    </source>
</evidence>
<keyword evidence="1" id="KW-0732">Signal</keyword>
<feature type="chain" id="PRO_5042279814" evidence="1">
    <location>
        <begin position="23"/>
        <end position="89"/>
    </location>
</feature>
<dbReference type="Proteomes" id="UP001201812">
    <property type="component" value="Unassembled WGS sequence"/>
</dbReference>
<proteinExistence type="predicted"/>
<reference evidence="2" key="1">
    <citation type="submission" date="2022-01" db="EMBL/GenBank/DDBJ databases">
        <title>Genome Sequence Resource for Two Populations of Ditylenchus destructor, the Migratory Endoparasitic Phytonematode.</title>
        <authorList>
            <person name="Zhang H."/>
            <person name="Lin R."/>
            <person name="Xie B."/>
        </authorList>
    </citation>
    <scope>NUCLEOTIDE SEQUENCE</scope>
    <source>
        <strain evidence="2">BazhouSP</strain>
    </source>
</reference>
<name>A0AAD4NEI3_9BILA</name>
<feature type="signal peptide" evidence="1">
    <location>
        <begin position="1"/>
        <end position="22"/>
    </location>
</feature>
<protein>
    <submittedName>
        <fullName evidence="2">Uncharacterized protein</fullName>
    </submittedName>
</protein>
<sequence length="89" mass="9922">MQLRNVFVLFATFIVHLITTFGQHHGCVYIPHPKVQCNQEGGLDLCRNYCAAKNYPSGDCLTFPEMFRRCGLPATPDPGHGKSCICFTS</sequence>
<comment type="caution">
    <text evidence="2">The sequence shown here is derived from an EMBL/GenBank/DDBJ whole genome shotgun (WGS) entry which is preliminary data.</text>
</comment>
<organism evidence="2 3">
    <name type="scientific">Ditylenchus destructor</name>
    <dbReference type="NCBI Taxonomy" id="166010"/>
    <lineage>
        <taxon>Eukaryota</taxon>
        <taxon>Metazoa</taxon>
        <taxon>Ecdysozoa</taxon>
        <taxon>Nematoda</taxon>
        <taxon>Chromadorea</taxon>
        <taxon>Rhabditida</taxon>
        <taxon>Tylenchina</taxon>
        <taxon>Tylenchomorpha</taxon>
        <taxon>Sphaerularioidea</taxon>
        <taxon>Anguinidae</taxon>
        <taxon>Anguininae</taxon>
        <taxon>Ditylenchus</taxon>
    </lineage>
</organism>
<dbReference type="AlphaFoldDB" id="A0AAD4NEI3"/>
<accession>A0AAD4NEI3</accession>
<gene>
    <name evidence="2" type="ORF">DdX_03894</name>
</gene>
<evidence type="ECO:0000256" key="1">
    <source>
        <dbReference type="SAM" id="SignalP"/>
    </source>
</evidence>